<dbReference type="SUPFAM" id="SSF143430">
    <property type="entry name" value="TTP0101/SSO1404-like"/>
    <property type="match status" value="1"/>
</dbReference>
<reference evidence="10 11" key="1">
    <citation type="submission" date="2024-03" db="EMBL/GenBank/DDBJ databases">
        <title>Human intestinal bacterial collection.</title>
        <authorList>
            <person name="Pauvert C."/>
            <person name="Hitch T.C.A."/>
            <person name="Clavel T."/>
        </authorList>
    </citation>
    <scope>NUCLEOTIDE SEQUENCE [LARGE SCALE GENOMIC DNA]</scope>
    <source>
        <strain evidence="10 11">CLA-JM-H38</strain>
    </source>
</reference>
<comment type="similarity">
    <text evidence="2 9">Belongs to the CRISPR-associated endoribonuclease Cas2 protein family.</text>
</comment>
<gene>
    <name evidence="9 10" type="primary">cas2</name>
    <name evidence="10" type="ORF">WMO39_04735</name>
</gene>
<evidence type="ECO:0000256" key="7">
    <source>
        <dbReference type="ARBA" id="ARBA00022842"/>
    </source>
</evidence>
<evidence type="ECO:0000256" key="6">
    <source>
        <dbReference type="ARBA" id="ARBA00022801"/>
    </source>
</evidence>
<dbReference type="Pfam" id="PF09827">
    <property type="entry name" value="CRISPR_Cas2"/>
    <property type="match status" value="1"/>
</dbReference>
<keyword evidence="4 9" id="KW-0479">Metal-binding</keyword>
<keyword evidence="6 9" id="KW-0378">Hydrolase</keyword>
<evidence type="ECO:0000256" key="4">
    <source>
        <dbReference type="ARBA" id="ARBA00022723"/>
    </source>
</evidence>
<evidence type="ECO:0000313" key="11">
    <source>
        <dbReference type="Proteomes" id="UP001490816"/>
    </source>
</evidence>
<evidence type="ECO:0000256" key="8">
    <source>
        <dbReference type="ARBA" id="ARBA00023118"/>
    </source>
</evidence>
<sequence>MSYRFMRIMVLFDLPVETPLQRHNYGKFRRYLIKNGFMMMQESVYVKLALNQNTAAAIIDALKKNKPPEGLVQILSVTEKQFSKIEIITGDYSSDTVDSDERLLML</sequence>
<evidence type="ECO:0000256" key="2">
    <source>
        <dbReference type="ARBA" id="ARBA00009959"/>
    </source>
</evidence>
<dbReference type="GO" id="GO:0004519">
    <property type="term" value="F:endonuclease activity"/>
    <property type="evidence" value="ECO:0007669"/>
    <property type="project" value="UniProtKB-KW"/>
</dbReference>
<accession>A0ABV1FCL2</accession>
<evidence type="ECO:0000313" key="10">
    <source>
        <dbReference type="EMBL" id="MEQ2469639.1"/>
    </source>
</evidence>
<dbReference type="InterPro" id="IPR021127">
    <property type="entry name" value="CRISPR_associated_Cas2"/>
</dbReference>
<evidence type="ECO:0000256" key="5">
    <source>
        <dbReference type="ARBA" id="ARBA00022759"/>
    </source>
</evidence>
<keyword evidence="3 9" id="KW-0540">Nuclease</keyword>
<proteinExistence type="inferred from homology"/>
<dbReference type="Proteomes" id="UP001490816">
    <property type="component" value="Unassembled WGS sequence"/>
</dbReference>
<comment type="subunit">
    <text evidence="9">Homodimer, forms a heterotetramer with a Cas1 homodimer.</text>
</comment>
<dbReference type="InterPro" id="IPR019199">
    <property type="entry name" value="Virulence_VapD/CRISPR_Cas2"/>
</dbReference>
<name>A0ABV1FCL2_9FIRM</name>
<dbReference type="RefSeq" id="WP_242996766.1">
    <property type="nucleotide sequence ID" value="NZ_JBBMEZ010000009.1"/>
</dbReference>
<evidence type="ECO:0000256" key="1">
    <source>
        <dbReference type="ARBA" id="ARBA00001946"/>
    </source>
</evidence>
<comment type="function">
    <text evidence="9">CRISPR (clustered regularly interspaced short palindromic repeat), is an adaptive immune system that provides protection against mobile genetic elements (viruses, transposable elements and conjugative plasmids). CRISPR clusters contain sequences complementary to antecedent mobile elements and target invading nucleic acids. CRISPR clusters are transcribed and processed into CRISPR RNA (crRNA). Functions as a ssRNA-specific endoribonuclease. Involved in the integration of spacer DNA into the CRISPR cassette.</text>
</comment>
<keyword evidence="11" id="KW-1185">Reference proteome</keyword>
<feature type="binding site" evidence="9">
    <location>
        <position position="13"/>
    </location>
    <ligand>
        <name>Mg(2+)</name>
        <dbReference type="ChEBI" id="CHEBI:18420"/>
        <note>catalytic</note>
    </ligand>
</feature>
<dbReference type="EMBL" id="JBBMEZ010000009">
    <property type="protein sequence ID" value="MEQ2469639.1"/>
    <property type="molecule type" value="Genomic_DNA"/>
</dbReference>
<evidence type="ECO:0000256" key="3">
    <source>
        <dbReference type="ARBA" id="ARBA00022722"/>
    </source>
</evidence>
<dbReference type="HAMAP" id="MF_01471">
    <property type="entry name" value="Cas2"/>
    <property type="match status" value="1"/>
</dbReference>
<keyword evidence="7 9" id="KW-0460">Magnesium</keyword>
<dbReference type="EC" id="3.1.-.-" evidence="9"/>
<comment type="caution">
    <text evidence="10">The sequence shown here is derived from an EMBL/GenBank/DDBJ whole genome shotgun (WGS) entry which is preliminary data.</text>
</comment>
<keyword evidence="8 9" id="KW-0051">Antiviral defense</keyword>
<protein>
    <recommendedName>
        <fullName evidence="9">CRISPR-associated endoribonuclease Cas2</fullName>
        <ecNumber evidence="9">3.1.-.-</ecNumber>
    </recommendedName>
</protein>
<comment type="cofactor">
    <cofactor evidence="1 9">
        <name>Mg(2+)</name>
        <dbReference type="ChEBI" id="CHEBI:18420"/>
    </cofactor>
</comment>
<evidence type="ECO:0000256" key="9">
    <source>
        <dbReference type="HAMAP-Rule" id="MF_01471"/>
    </source>
</evidence>
<keyword evidence="5 9" id="KW-0255">Endonuclease</keyword>
<organism evidence="10 11">
    <name type="scientific">Ruminococcoides intestinale</name>
    <dbReference type="NCBI Taxonomy" id="3133162"/>
    <lineage>
        <taxon>Bacteria</taxon>
        <taxon>Bacillati</taxon>
        <taxon>Bacillota</taxon>
        <taxon>Clostridia</taxon>
        <taxon>Eubacteriales</taxon>
        <taxon>Oscillospiraceae</taxon>
        <taxon>Ruminococcoides</taxon>
    </lineage>
</organism>
<dbReference type="NCBIfam" id="TIGR01573">
    <property type="entry name" value="cas2"/>
    <property type="match status" value="1"/>
</dbReference>